<proteinExistence type="inferred from homology"/>
<keyword evidence="2" id="KW-0472">Membrane</keyword>
<evidence type="ECO:0000313" key="5">
    <source>
        <dbReference type="Proteomes" id="UP000283832"/>
    </source>
</evidence>
<dbReference type="RefSeq" id="WP_119573965.1">
    <property type="nucleotide sequence ID" value="NZ_QXEC01000005.1"/>
</dbReference>
<dbReference type="AlphaFoldDB" id="A0A418MXL3"/>
<name>A0A418MXL3_9ACTN</name>
<feature type="domain" description="Bacterial sugar transferase" evidence="3">
    <location>
        <begin position="10"/>
        <end position="184"/>
    </location>
</feature>
<keyword evidence="2" id="KW-1133">Transmembrane helix</keyword>
<dbReference type="EMBL" id="QXEC01000005">
    <property type="protein sequence ID" value="RIV39635.1"/>
    <property type="molecule type" value="Genomic_DNA"/>
</dbReference>
<protein>
    <submittedName>
        <fullName evidence="4">Sugar transferase</fullName>
    </submittedName>
</protein>
<evidence type="ECO:0000256" key="2">
    <source>
        <dbReference type="SAM" id="Phobius"/>
    </source>
</evidence>
<sequence>MSKNVQLRVKRTLDVVISLLLLILTVPVVAIAALLVRIQLGAPVFFVQERSGRWQRPFRILKLRTMTDERDHDGNLLPDGIRCRGVGRVLRKLSIDELPQLVNVIRGDLSLVGPRPLLRRYDPWYTERERRRFDIRPGITGLAQINGRNLTPWDERLALDARYVEEWSLWLDVRILAATVGKVCRASGVVLDSSAELLDLDKERQLAWTSS</sequence>
<dbReference type="InterPro" id="IPR003362">
    <property type="entry name" value="Bact_transf"/>
</dbReference>
<dbReference type="GO" id="GO:0016780">
    <property type="term" value="F:phosphotransferase activity, for other substituted phosphate groups"/>
    <property type="evidence" value="ECO:0007669"/>
    <property type="project" value="TreeGrafter"/>
</dbReference>
<dbReference type="Proteomes" id="UP000283832">
    <property type="component" value="Unassembled WGS sequence"/>
</dbReference>
<organism evidence="4 5">
    <name type="scientific">Micromonospora radicis</name>
    <dbReference type="NCBI Taxonomy" id="1894971"/>
    <lineage>
        <taxon>Bacteria</taxon>
        <taxon>Bacillati</taxon>
        <taxon>Actinomycetota</taxon>
        <taxon>Actinomycetes</taxon>
        <taxon>Micromonosporales</taxon>
        <taxon>Micromonosporaceae</taxon>
        <taxon>Micromonospora</taxon>
    </lineage>
</organism>
<evidence type="ECO:0000256" key="1">
    <source>
        <dbReference type="ARBA" id="ARBA00006464"/>
    </source>
</evidence>
<evidence type="ECO:0000313" key="4">
    <source>
        <dbReference type="EMBL" id="RIV39635.1"/>
    </source>
</evidence>
<keyword evidence="5" id="KW-1185">Reference proteome</keyword>
<dbReference type="PANTHER" id="PTHR30576:SF8">
    <property type="entry name" value="UNDECAPRENYL-PHOSPHATE GALACTOSE PHOSPHOTRANSFERASE"/>
    <property type="match status" value="1"/>
</dbReference>
<comment type="caution">
    <text evidence="4">The sequence shown here is derived from an EMBL/GenBank/DDBJ whole genome shotgun (WGS) entry which is preliminary data.</text>
</comment>
<reference evidence="4 5" key="1">
    <citation type="submission" date="2018-08" db="EMBL/GenBank/DDBJ databases">
        <title>Jishengella sp. nov., isolated from a root of Azadirachta indica A. Juss. var. siamensis Valenton.</title>
        <authorList>
            <person name="Kuncharoen N."/>
            <person name="Tanasupawat S."/>
            <person name="Kudo T."/>
            <person name="Ohkuma M."/>
        </authorList>
    </citation>
    <scope>NUCLEOTIDE SEQUENCE [LARGE SCALE GENOMIC DNA]</scope>
    <source>
        <strain evidence="4 5">AZ1-13</strain>
    </source>
</reference>
<feature type="transmembrane region" description="Helical" evidence="2">
    <location>
        <begin position="12"/>
        <end position="36"/>
    </location>
</feature>
<dbReference type="OrthoDB" id="9808602at2"/>
<comment type="similarity">
    <text evidence="1">Belongs to the bacterial sugar transferase family.</text>
</comment>
<dbReference type="Pfam" id="PF02397">
    <property type="entry name" value="Bac_transf"/>
    <property type="match status" value="1"/>
</dbReference>
<keyword evidence="2" id="KW-0812">Transmembrane</keyword>
<gene>
    <name evidence="4" type="ORF">D2L64_07385</name>
</gene>
<dbReference type="PANTHER" id="PTHR30576">
    <property type="entry name" value="COLANIC BIOSYNTHESIS UDP-GLUCOSE LIPID CARRIER TRANSFERASE"/>
    <property type="match status" value="1"/>
</dbReference>
<keyword evidence="4" id="KW-0808">Transferase</keyword>
<accession>A0A418MXL3</accession>
<evidence type="ECO:0000259" key="3">
    <source>
        <dbReference type="Pfam" id="PF02397"/>
    </source>
</evidence>